<dbReference type="AlphaFoldDB" id="L1KNQ4"/>
<evidence type="ECO:0000256" key="1">
    <source>
        <dbReference type="SAM" id="MobiDB-lite"/>
    </source>
</evidence>
<dbReference type="SUPFAM" id="SSF52540">
    <property type="entry name" value="P-loop containing nucleoside triphosphate hydrolases"/>
    <property type="match status" value="1"/>
</dbReference>
<comment type="caution">
    <text evidence="2">The sequence shown here is derived from an EMBL/GenBank/DDBJ whole genome shotgun (WGS) entry which is preliminary data.</text>
</comment>
<accession>L1KNQ4</accession>
<proteinExistence type="predicted"/>
<feature type="region of interest" description="Disordered" evidence="1">
    <location>
        <begin position="816"/>
        <end position="843"/>
    </location>
</feature>
<evidence type="ECO:0000313" key="3">
    <source>
        <dbReference type="Proteomes" id="UP000010411"/>
    </source>
</evidence>
<dbReference type="EMBL" id="AEJC01000541">
    <property type="protein sequence ID" value="EKX62013.1"/>
    <property type="molecule type" value="Genomic_DNA"/>
</dbReference>
<dbReference type="OrthoDB" id="5521887at2"/>
<reference evidence="2 3" key="1">
    <citation type="submission" date="2012-11" db="EMBL/GenBank/DDBJ databases">
        <authorList>
            <person name="Huguet-Tapia J.C."/>
            <person name="Durkin A.S."/>
            <person name="Pettis G.S."/>
            <person name="Badger J.H."/>
        </authorList>
    </citation>
    <scope>NUCLEOTIDE SEQUENCE [LARGE SCALE GENOMIC DNA]</scope>
    <source>
        <strain evidence="2 3">91-03</strain>
    </source>
</reference>
<dbReference type="RefSeq" id="WP_009330215.1">
    <property type="nucleotide sequence ID" value="NZ_AEJC01000541.1"/>
</dbReference>
<dbReference type="Proteomes" id="UP000010411">
    <property type="component" value="Unassembled WGS sequence"/>
</dbReference>
<dbReference type="Gene3D" id="3.40.50.300">
    <property type="entry name" value="P-loop containing nucleotide triphosphate hydrolases"/>
    <property type="match status" value="1"/>
</dbReference>
<dbReference type="Gene3D" id="1.25.40.10">
    <property type="entry name" value="Tetratricopeptide repeat domain"/>
    <property type="match status" value="2"/>
</dbReference>
<evidence type="ECO:0000313" key="2">
    <source>
        <dbReference type="EMBL" id="EKX62013.1"/>
    </source>
</evidence>
<name>L1KNQ4_9ACTN</name>
<dbReference type="PRINTS" id="PR00364">
    <property type="entry name" value="DISEASERSIST"/>
</dbReference>
<protein>
    <submittedName>
        <fullName evidence="2">Tetratricopeptide repeat protein</fullName>
    </submittedName>
</protein>
<dbReference type="PANTHER" id="PTHR10098">
    <property type="entry name" value="RAPSYN-RELATED"/>
    <property type="match status" value="1"/>
</dbReference>
<dbReference type="InterPro" id="IPR011990">
    <property type="entry name" value="TPR-like_helical_dom_sf"/>
</dbReference>
<keyword evidence="3" id="KW-1185">Reference proteome</keyword>
<dbReference type="SUPFAM" id="SSF48452">
    <property type="entry name" value="TPR-like"/>
    <property type="match status" value="1"/>
</dbReference>
<dbReference type="PATRIC" id="fig|698759.3.peg.7279"/>
<organism evidence="2 3">
    <name type="scientific">Streptomyces ipomoeae 91-03</name>
    <dbReference type="NCBI Taxonomy" id="698759"/>
    <lineage>
        <taxon>Bacteria</taxon>
        <taxon>Bacillati</taxon>
        <taxon>Actinomycetota</taxon>
        <taxon>Actinomycetes</taxon>
        <taxon>Kitasatosporales</taxon>
        <taxon>Streptomycetaceae</taxon>
        <taxon>Streptomyces</taxon>
    </lineage>
</organism>
<sequence>MEAELMRLIASIGTTVVGAMATDAYTAVKDRVGALLRRGGGEGREEPVLRELDELRSDLSLARARGDEAGAADIEADVEMLVRSRLRRLLTEQPSLAGELRDLLTETGNAVTNGTMAVGSQVYVSNVYNHYHGGEPAIPQPSLLPAAAPLPRITLGPTRHYQNNVELLLRMDAVWENCRAAKAPTTMYLHGVPGIGTSATVREWLHRHQEELAGCPQLHASLGRDAWGNLPEPAAVLERWFSELGVPVEDIPADPGARSAYFRLLAARGPIVVLLEDVVLASQVEPLLPNTADSVVLITSSSRLPKLVRTLNAEPFEVGPLSSQHSRRLLVSVGRIGSNEAGYEKELDLIADECRGLPLALCIAGAQLAVGHPGRVQELAAELSDRRTRLGALNMEEELSSALDPGYRALAPDAAAVYRCIGLHPAEEFEVDLVRAMLPDMDAAARNRALQQLTFANLIEPTGDGGYRVRHRLIHDHAHACALADEPVAVREAILDRIIGYRLEFAERMEAALSPRYRHDPAGTYAAYAPTGTVDAPALIASLERRRESLENVVRLAHEKGRHQQTWRLTQGLHTFYLKCGLHSPWITTHELAVKSAQECGDTLALARMYFELGFAHLDRWSTLQGDPEAARRYFERALELVRPEDGNATEEQRRTESSVLEGLGLAERKLGNPAQALAYYALGVDALEGIEHRRGHALFALHRGVAYTDLRRHDEAARELRSARRQFARLPVPDPYNEARALTRYAEDRRAAERPGEAVQALDDAIEIMTVNGPPYQRAGIHLLRGDLRDEQGDRRAARQDWTAARDLFLEANSLRAQEADQRLTDTSEADDEDESQGDDVE</sequence>
<feature type="compositionally biased region" description="Acidic residues" evidence="1">
    <location>
        <begin position="829"/>
        <end position="843"/>
    </location>
</feature>
<dbReference type="InterPro" id="IPR027417">
    <property type="entry name" value="P-loop_NTPase"/>
</dbReference>
<gene>
    <name evidence="2" type="ORF">STRIP9103_05525</name>
</gene>
<dbReference type="PANTHER" id="PTHR10098:SF108">
    <property type="entry name" value="TETRATRICOPEPTIDE REPEAT PROTEIN 28"/>
    <property type="match status" value="1"/>
</dbReference>